<feature type="transmembrane region" description="Helical" evidence="11">
    <location>
        <begin position="26"/>
        <end position="45"/>
    </location>
</feature>
<keyword evidence="4" id="KW-1003">Cell membrane</keyword>
<evidence type="ECO:0000256" key="2">
    <source>
        <dbReference type="ARBA" id="ARBA00007246"/>
    </source>
</evidence>
<dbReference type="EMBL" id="FOYU01000001">
    <property type="protein sequence ID" value="SFR45262.1"/>
    <property type="molecule type" value="Genomic_DNA"/>
</dbReference>
<dbReference type="PANTHER" id="PTHR38831">
    <property type="entry name" value="TYPE II SECRETION SYSTEM PROTEIN K"/>
    <property type="match status" value="1"/>
</dbReference>
<sequence>MNSRRRNVEACLTGARAPTAKRQRGVALLMVLLVVALVSVMAVTLSGRLQTTVLRTANFQQAEQAYWYWLSAEEIVRELLQREISESDGVVHQQQMWYQQSKSDSIYPVDGGAIKGEIQDLQSCFNLNSLRVEDGSGSRSGAGTGAGTAPPPPQAPNSGSTSGNTGGANTNSNANTSGNTGGTIAPDVLRERRKAQLRMLLMATDENMEPYAADVIVDSLADWLDSDDDIDGSYGAESVDYQSLQFPYRAANSWLVHVSELRLVRGVTARIYNQIKPYVCVIPRDNTLKLNINTVAKNQPELLQAVTVGAMSRGDAASFLASRRQDGYESMDDARNNGALNDAATRGPRPSFGGGVTPAGVTAQTIGGALDDLDVKSKYFQLNAKIAYGDLVMAAESQFLITSETAEILYRGAGEP</sequence>
<dbReference type="InterPro" id="IPR045584">
    <property type="entry name" value="Pilin-like"/>
</dbReference>
<dbReference type="GO" id="GO:0009306">
    <property type="term" value="P:protein secretion"/>
    <property type="evidence" value="ECO:0007669"/>
    <property type="project" value="InterPro"/>
</dbReference>
<dbReference type="Gene3D" id="1.10.40.60">
    <property type="entry name" value="EpsJ-like"/>
    <property type="match status" value="2"/>
</dbReference>
<evidence type="ECO:0000256" key="1">
    <source>
        <dbReference type="ARBA" id="ARBA00004533"/>
    </source>
</evidence>
<dbReference type="AlphaFoldDB" id="A0A1I6GSR9"/>
<dbReference type="GO" id="GO:0005886">
    <property type="term" value="C:plasma membrane"/>
    <property type="evidence" value="ECO:0007669"/>
    <property type="project" value="UniProtKB-SubCell"/>
</dbReference>
<keyword evidence="6 11" id="KW-0812">Transmembrane</keyword>
<keyword evidence="8 11" id="KW-1133">Transmembrane helix</keyword>
<evidence type="ECO:0000256" key="5">
    <source>
        <dbReference type="ARBA" id="ARBA00022519"/>
    </source>
</evidence>
<dbReference type="InterPro" id="IPR005628">
    <property type="entry name" value="GspK"/>
</dbReference>
<reference evidence="15" key="1">
    <citation type="submission" date="2016-10" db="EMBL/GenBank/DDBJ databases">
        <authorList>
            <person name="Varghese N."/>
            <person name="Submissions S."/>
        </authorList>
    </citation>
    <scope>NUCLEOTIDE SEQUENCE [LARGE SCALE GENOMIC DNA]</scope>
    <source>
        <strain evidence="15">CGMCC 1.7285</strain>
    </source>
</reference>
<evidence type="ECO:0000313" key="14">
    <source>
        <dbReference type="EMBL" id="SFR45262.1"/>
    </source>
</evidence>
<dbReference type="NCBIfam" id="NF037980">
    <property type="entry name" value="T2SS_GspK"/>
    <property type="match status" value="1"/>
</dbReference>
<keyword evidence="3" id="KW-0813">Transport</keyword>
<evidence type="ECO:0000313" key="15">
    <source>
        <dbReference type="Proteomes" id="UP000199424"/>
    </source>
</evidence>
<dbReference type="SUPFAM" id="SSF158544">
    <property type="entry name" value="GspK insert domain-like"/>
    <property type="match status" value="2"/>
</dbReference>
<evidence type="ECO:0000256" key="11">
    <source>
        <dbReference type="SAM" id="Phobius"/>
    </source>
</evidence>
<feature type="domain" description="T2SS protein K second SAM-like" evidence="12">
    <location>
        <begin position="290"/>
        <end position="343"/>
    </location>
</feature>
<evidence type="ECO:0000256" key="9">
    <source>
        <dbReference type="ARBA" id="ARBA00023136"/>
    </source>
</evidence>
<dbReference type="Pfam" id="PF03934">
    <property type="entry name" value="T2SSK"/>
    <property type="match status" value="1"/>
</dbReference>
<evidence type="ECO:0000256" key="3">
    <source>
        <dbReference type="ARBA" id="ARBA00022448"/>
    </source>
</evidence>
<protein>
    <submittedName>
        <fullName evidence="14">Type II secretion system protein K (GspK)</fullName>
    </submittedName>
</protein>
<feature type="domain" description="T2SS protein K first SAM-like" evidence="13">
    <location>
        <begin position="123"/>
        <end position="283"/>
    </location>
</feature>
<evidence type="ECO:0000259" key="12">
    <source>
        <dbReference type="Pfam" id="PF03934"/>
    </source>
</evidence>
<keyword evidence="7" id="KW-0653">Protein transport</keyword>
<comment type="subcellular location">
    <subcellularLocation>
        <location evidence="1">Cell inner membrane</location>
    </subcellularLocation>
</comment>
<proteinExistence type="inferred from homology"/>
<dbReference type="PANTHER" id="PTHR38831:SF1">
    <property type="entry name" value="TYPE II SECRETION SYSTEM PROTEIN K-RELATED"/>
    <property type="match status" value="1"/>
</dbReference>
<evidence type="ECO:0000256" key="8">
    <source>
        <dbReference type="ARBA" id="ARBA00022989"/>
    </source>
</evidence>
<comment type="similarity">
    <text evidence="2">Belongs to the GSP K family.</text>
</comment>
<feature type="region of interest" description="Disordered" evidence="10">
    <location>
        <begin position="135"/>
        <end position="188"/>
    </location>
</feature>
<dbReference type="Pfam" id="PF21687">
    <property type="entry name" value="T2SSK_1st"/>
    <property type="match status" value="1"/>
</dbReference>
<keyword evidence="9 11" id="KW-0472">Membrane</keyword>
<evidence type="ECO:0000256" key="4">
    <source>
        <dbReference type="ARBA" id="ARBA00022475"/>
    </source>
</evidence>
<evidence type="ECO:0000256" key="10">
    <source>
        <dbReference type="SAM" id="MobiDB-lite"/>
    </source>
</evidence>
<dbReference type="InterPro" id="IPR049179">
    <property type="entry name" value="T2SSK_SAM-like_2nd"/>
</dbReference>
<dbReference type="SUPFAM" id="SSF54523">
    <property type="entry name" value="Pili subunits"/>
    <property type="match status" value="1"/>
</dbReference>
<dbReference type="Proteomes" id="UP000199424">
    <property type="component" value="Unassembled WGS sequence"/>
</dbReference>
<organism evidence="14 15">
    <name type="scientific">Pseudidiomarina maritima</name>
    <dbReference type="NCBI Taxonomy" id="519453"/>
    <lineage>
        <taxon>Bacteria</taxon>
        <taxon>Pseudomonadati</taxon>
        <taxon>Pseudomonadota</taxon>
        <taxon>Gammaproteobacteria</taxon>
        <taxon>Alteromonadales</taxon>
        <taxon>Idiomarinaceae</taxon>
        <taxon>Pseudidiomarina</taxon>
    </lineage>
</organism>
<name>A0A1I6GSR9_9GAMM</name>
<evidence type="ECO:0000256" key="6">
    <source>
        <dbReference type="ARBA" id="ARBA00022692"/>
    </source>
</evidence>
<gene>
    <name evidence="14" type="ORF">SAMN04488070_1171</name>
</gene>
<dbReference type="InterPro" id="IPR038072">
    <property type="entry name" value="GspK_central_sf"/>
</dbReference>
<evidence type="ECO:0000259" key="13">
    <source>
        <dbReference type="Pfam" id="PF21687"/>
    </source>
</evidence>
<keyword evidence="5" id="KW-0997">Cell inner membrane</keyword>
<keyword evidence="15" id="KW-1185">Reference proteome</keyword>
<dbReference type="InterPro" id="IPR049031">
    <property type="entry name" value="T2SSK_SAM-like_1st"/>
</dbReference>
<accession>A0A1I6GSR9</accession>
<dbReference type="RefSeq" id="WP_092856240.1">
    <property type="nucleotide sequence ID" value="NZ_FOYU01000001.1"/>
</dbReference>
<evidence type="ECO:0000256" key="7">
    <source>
        <dbReference type="ARBA" id="ARBA00022927"/>
    </source>
</evidence>
<feature type="compositionally biased region" description="Low complexity" evidence="10">
    <location>
        <begin position="156"/>
        <end position="178"/>
    </location>
</feature>